<accession>A0ABV2GQX7</accession>
<proteinExistence type="predicted"/>
<reference evidence="1 2" key="1">
    <citation type="submission" date="2024-06" db="EMBL/GenBank/DDBJ databases">
        <title>Genomic Encyclopedia of Type Strains, Phase IV (KMG-IV): sequencing the most valuable type-strain genomes for metagenomic binning, comparative biology and taxonomic classification.</title>
        <authorList>
            <person name="Goeker M."/>
        </authorList>
    </citation>
    <scope>NUCLEOTIDE SEQUENCE [LARGE SCALE GENOMIC DNA]</scope>
    <source>
        <strain evidence="1 2">DSM 100022</strain>
    </source>
</reference>
<name>A0ABV2GQX7_9HYPH</name>
<protein>
    <submittedName>
        <fullName evidence="1">Uncharacterized protein</fullName>
    </submittedName>
</protein>
<comment type="caution">
    <text evidence="1">The sequence shown here is derived from an EMBL/GenBank/DDBJ whole genome shotgun (WGS) entry which is preliminary data.</text>
</comment>
<dbReference type="Proteomes" id="UP001549204">
    <property type="component" value="Unassembled WGS sequence"/>
</dbReference>
<keyword evidence="2" id="KW-1185">Reference proteome</keyword>
<evidence type="ECO:0000313" key="1">
    <source>
        <dbReference type="EMBL" id="MET3580684.1"/>
    </source>
</evidence>
<dbReference type="EMBL" id="JBEPMC010000006">
    <property type="protein sequence ID" value="MET3580684.1"/>
    <property type="molecule type" value="Genomic_DNA"/>
</dbReference>
<organism evidence="1 2">
    <name type="scientific">Mesorhizobium robiniae</name>
    <dbReference type="NCBI Taxonomy" id="559315"/>
    <lineage>
        <taxon>Bacteria</taxon>
        <taxon>Pseudomonadati</taxon>
        <taxon>Pseudomonadota</taxon>
        <taxon>Alphaproteobacteria</taxon>
        <taxon>Hyphomicrobiales</taxon>
        <taxon>Phyllobacteriaceae</taxon>
        <taxon>Mesorhizobium</taxon>
    </lineage>
</organism>
<evidence type="ECO:0000313" key="2">
    <source>
        <dbReference type="Proteomes" id="UP001549204"/>
    </source>
</evidence>
<sequence length="30" mass="3304">MTVAAMQITDLESDLQPLEIPPIRGKIIPL</sequence>
<gene>
    <name evidence="1" type="ORF">ABID19_003723</name>
</gene>